<keyword evidence="2" id="KW-1185">Reference proteome</keyword>
<comment type="caution">
    <text evidence="1">The sequence shown here is derived from an EMBL/GenBank/DDBJ whole genome shotgun (WGS) entry which is preliminary data.</text>
</comment>
<organism evidence="1 2">
    <name type="scientific">Pseudomonas allii</name>
    <dbReference type="NCBI Taxonomy" id="2740531"/>
    <lineage>
        <taxon>Bacteria</taxon>
        <taxon>Pseudomonadati</taxon>
        <taxon>Pseudomonadota</taxon>
        <taxon>Gammaproteobacteria</taxon>
        <taxon>Pseudomonadales</taxon>
        <taxon>Pseudomonadaceae</taxon>
        <taxon>Pseudomonas</taxon>
    </lineage>
</organism>
<dbReference type="Proteomes" id="UP001244872">
    <property type="component" value="Unassembled WGS sequence"/>
</dbReference>
<evidence type="ECO:0000313" key="2">
    <source>
        <dbReference type="Proteomes" id="UP001244872"/>
    </source>
</evidence>
<gene>
    <name evidence="1" type="ORF">RJC98_19665</name>
</gene>
<sequence>MTSVAVSRWPAPIRALSHRNFQIYFVGQGLSTLGKWIQQVALAWLAYHLTGSAVLLGTIAFLTLLPQLLVGPLAGAWSDRHDKRRLLMGVQTLLALQSLVLAVLTWQQWMGREVIIVMALILGLLNALETPLRQALISSFVDDPRDLPNALVLNAMLINAARFIGPPLAGLLINWGGEAGCFLLTSIAFGMLLIGLGRVRSREQTKAQGSTAEIFREGLRYLWRTLHIRRLLISVIMVNLLASCYTVLLPILAKNVFAGDAQTLGWLWGAAGAGAFVATIFLAFVGGASNLQRIIGAGALVCAIALCAMAANPPLWFTLIALAGLGFGITVSNVSSNMTLQSTAPEALRGRVIAFYIAMRFGFEAIGGLLAGLAAAAFSVQWTLLLAGALLLAYQCIGGWMSVRRHRSGRGPSG</sequence>
<proteinExistence type="predicted"/>
<protein>
    <submittedName>
        <fullName evidence="1">MFS transporter</fullName>
    </submittedName>
</protein>
<dbReference type="EMBL" id="JAVLRO010000007">
    <property type="protein sequence ID" value="MDR9877408.1"/>
    <property type="molecule type" value="Genomic_DNA"/>
</dbReference>
<evidence type="ECO:0000313" key="1">
    <source>
        <dbReference type="EMBL" id="MDR9877408.1"/>
    </source>
</evidence>
<accession>A0ACC6LG09</accession>
<name>A0ACC6LG09_9PSED</name>
<reference evidence="1" key="1">
    <citation type="submission" date="2023-07" db="EMBL/GenBank/DDBJ databases">
        <title>Bioagumentation of soil contaminated with hydrocarbons using Pseudomonas poae 7b strain.</title>
        <authorList>
            <person name="Kumor A."/>
        </authorList>
    </citation>
    <scope>NUCLEOTIDE SEQUENCE</scope>
    <source>
        <strain evidence="1">7b</strain>
    </source>
</reference>